<evidence type="ECO:0000256" key="12">
    <source>
        <dbReference type="HAMAP-Rule" id="MF_00041"/>
    </source>
</evidence>
<reference evidence="14 15" key="1">
    <citation type="journal article" date="2021" name="Pathogens">
        <title>Isolation and Characterization of Kingella bonacorsii sp. nov., A Novel Kingella Species Detected in a Stable Periodontitis Subject.</title>
        <authorList>
            <person name="Antezack A."/>
            <person name="Boxberger M."/>
            <person name="Rolland C."/>
            <person name="Monnet-Corti V."/>
            <person name="La Scola B."/>
        </authorList>
    </citation>
    <scope>NUCLEOTIDE SEQUENCE [LARGE SCALE GENOMIC DNA]</scope>
    <source>
        <strain evidence="14 15">Marseille-Q4569</strain>
    </source>
</reference>
<dbReference type="InterPro" id="IPR009080">
    <property type="entry name" value="tRNAsynth_Ia_anticodon-bd"/>
</dbReference>
<name>A0ABS1BT99_9NEIS</name>
<evidence type="ECO:0000313" key="15">
    <source>
        <dbReference type="Proteomes" id="UP000614058"/>
    </source>
</evidence>
<comment type="cofactor">
    <cofactor evidence="12">
        <name>Zn(2+)</name>
        <dbReference type="ChEBI" id="CHEBI:29105"/>
    </cofactor>
    <text evidence="12">Binds 1 zinc ion per subunit.</text>
</comment>
<feature type="binding site" evidence="12">
    <location>
        <position position="30"/>
    </location>
    <ligand>
        <name>Zn(2+)</name>
        <dbReference type="ChEBI" id="CHEBI:29105"/>
    </ligand>
</feature>
<feature type="binding site" evidence="12">
    <location>
        <position position="240"/>
    </location>
    <ligand>
        <name>Zn(2+)</name>
        <dbReference type="ChEBI" id="CHEBI:29105"/>
    </ligand>
</feature>
<evidence type="ECO:0000256" key="5">
    <source>
        <dbReference type="ARBA" id="ARBA00022598"/>
    </source>
</evidence>
<feature type="domain" description="Cysteinyl-tRNA synthetase class Ia DALR" evidence="13">
    <location>
        <begin position="360"/>
        <end position="415"/>
    </location>
</feature>
<dbReference type="Pfam" id="PF01406">
    <property type="entry name" value="tRNA-synt_1e"/>
    <property type="match status" value="1"/>
</dbReference>
<feature type="short sequence motif" description="'HIGH' region" evidence="12">
    <location>
        <begin position="32"/>
        <end position="42"/>
    </location>
</feature>
<gene>
    <name evidence="12" type="primary">cysS</name>
    <name evidence="14" type="ORF">JDW22_07805</name>
</gene>
<dbReference type="Pfam" id="PF09190">
    <property type="entry name" value="DALR_2"/>
    <property type="match status" value="1"/>
</dbReference>
<dbReference type="HAMAP" id="MF_00041">
    <property type="entry name" value="Cys_tRNA_synth"/>
    <property type="match status" value="1"/>
</dbReference>
<dbReference type="InterPro" id="IPR032678">
    <property type="entry name" value="tRNA-synt_1_cat_dom"/>
</dbReference>
<evidence type="ECO:0000259" key="13">
    <source>
        <dbReference type="SMART" id="SM00840"/>
    </source>
</evidence>
<evidence type="ECO:0000256" key="3">
    <source>
        <dbReference type="ARBA" id="ARBA00011245"/>
    </source>
</evidence>
<proteinExistence type="inferred from homology"/>
<comment type="subunit">
    <text evidence="3 12">Monomer.</text>
</comment>
<feature type="binding site" evidence="12">
    <location>
        <position position="286"/>
    </location>
    <ligand>
        <name>ATP</name>
        <dbReference type="ChEBI" id="CHEBI:30616"/>
    </ligand>
</feature>
<dbReference type="InterPro" id="IPR024909">
    <property type="entry name" value="Cys-tRNA/MSH_ligase"/>
</dbReference>
<accession>A0ABS1BT99</accession>
<comment type="catalytic activity">
    <reaction evidence="12">
        <text>tRNA(Cys) + L-cysteine + ATP = L-cysteinyl-tRNA(Cys) + AMP + diphosphate</text>
        <dbReference type="Rhea" id="RHEA:17773"/>
        <dbReference type="Rhea" id="RHEA-COMP:9661"/>
        <dbReference type="Rhea" id="RHEA-COMP:9679"/>
        <dbReference type="ChEBI" id="CHEBI:30616"/>
        <dbReference type="ChEBI" id="CHEBI:33019"/>
        <dbReference type="ChEBI" id="CHEBI:35235"/>
        <dbReference type="ChEBI" id="CHEBI:78442"/>
        <dbReference type="ChEBI" id="CHEBI:78517"/>
        <dbReference type="ChEBI" id="CHEBI:456215"/>
        <dbReference type="EC" id="6.1.1.16"/>
    </reaction>
</comment>
<dbReference type="SMART" id="SM00840">
    <property type="entry name" value="DALR_2"/>
    <property type="match status" value="1"/>
</dbReference>
<keyword evidence="7 12" id="KW-0547">Nucleotide-binding</keyword>
<dbReference type="NCBIfam" id="TIGR00435">
    <property type="entry name" value="cysS"/>
    <property type="match status" value="1"/>
</dbReference>
<evidence type="ECO:0000256" key="10">
    <source>
        <dbReference type="ARBA" id="ARBA00022917"/>
    </source>
</evidence>
<keyword evidence="15" id="KW-1185">Reference proteome</keyword>
<comment type="subcellular location">
    <subcellularLocation>
        <location evidence="1 12">Cytoplasm</location>
    </subcellularLocation>
</comment>
<evidence type="ECO:0000313" key="14">
    <source>
        <dbReference type="EMBL" id="MBK0396483.1"/>
    </source>
</evidence>
<dbReference type="InterPro" id="IPR015273">
    <property type="entry name" value="Cys-tRNA-synt_Ia_DALR"/>
</dbReference>
<dbReference type="InterPro" id="IPR014729">
    <property type="entry name" value="Rossmann-like_a/b/a_fold"/>
</dbReference>
<comment type="similarity">
    <text evidence="2 12">Belongs to the class-I aminoacyl-tRNA synthetase family.</text>
</comment>
<comment type="caution">
    <text evidence="14">The sequence shown here is derived from an EMBL/GenBank/DDBJ whole genome shotgun (WGS) entry which is preliminary data.</text>
</comment>
<dbReference type="Pfam" id="PF23493">
    <property type="entry name" value="CysS_C"/>
    <property type="match status" value="1"/>
</dbReference>
<keyword evidence="5 12" id="KW-0436">Ligase</keyword>
<evidence type="ECO:0000256" key="8">
    <source>
        <dbReference type="ARBA" id="ARBA00022833"/>
    </source>
</evidence>
<dbReference type="EMBL" id="JAEHNZ010000002">
    <property type="protein sequence ID" value="MBK0396483.1"/>
    <property type="molecule type" value="Genomic_DNA"/>
</dbReference>
<dbReference type="Proteomes" id="UP000614058">
    <property type="component" value="Unassembled WGS sequence"/>
</dbReference>
<dbReference type="EC" id="6.1.1.16" evidence="12"/>
<dbReference type="Gene3D" id="1.20.120.1910">
    <property type="entry name" value="Cysteine-tRNA ligase, C-terminal anti-codon recognition domain"/>
    <property type="match status" value="1"/>
</dbReference>
<evidence type="ECO:0000256" key="6">
    <source>
        <dbReference type="ARBA" id="ARBA00022723"/>
    </source>
</evidence>
<keyword evidence="11 12" id="KW-0030">Aminoacyl-tRNA synthetase</keyword>
<sequence length="474" mass="53049">MPNLTVYNTLTRQKEPFAPLNPQNVRMYVCGMTVYDYCHLGHARVLVVFDMIARWLRQHGYPLTYVRNITDIDDKIIARANENGETIQQLTARFIAAMNEDSDALGVQRPDVEPKATEHIAQMIAMIEQLIANGKAYAADNGDVYYAVREFPAYGQLSGKSLDDLRAGERVEVDGFKRDPLDFVLWKAAKPEEPHWQSPWGNGRPGWHIECSAMGDELFGDTFDIHGGGADLQFPHHENEIAQSCGAHHGISGEHAPHAAHKMIDSHVKYWLHNGFIRVDNEKMSKSLGNFFTIRDVLKKYDAEVVRFFILRAHYRSPLNYSDAHLDDAKHSLTSLYNALGNVAPAAFVLSEHANDYTRRFYAAMDDDFDTVKAVAVLFELAKEINKTQSAELSGCLKALAGVLGLLQREPHEFLQSGAADNGLSADAIEALIAQRNLARANKNWAESDRIRDELAAQGVVLRDAGGETTWTRE</sequence>
<dbReference type="PANTHER" id="PTHR10890">
    <property type="entry name" value="CYSTEINYL-TRNA SYNTHETASE"/>
    <property type="match status" value="1"/>
</dbReference>
<feature type="binding site" evidence="12">
    <location>
        <position position="236"/>
    </location>
    <ligand>
        <name>Zn(2+)</name>
        <dbReference type="ChEBI" id="CHEBI:29105"/>
    </ligand>
</feature>
<organism evidence="14 15">
    <name type="scientific">Kingella bonacorsii</name>
    <dbReference type="NCBI Taxonomy" id="2796361"/>
    <lineage>
        <taxon>Bacteria</taxon>
        <taxon>Pseudomonadati</taxon>
        <taxon>Pseudomonadota</taxon>
        <taxon>Betaproteobacteria</taxon>
        <taxon>Neisseriales</taxon>
        <taxon>Neisseriaceae</taxon>
        <taxon>Kingella</taxon>
    </lineage>
</organism>
<dbReference type="SUPFAM" id="SSF47323">
    <property type="entry name" value="Anticodon-binding domain of a subclass of class I aminoacyl-tRNA synthetases"/>
    <property type="match status" value="1"/>
</dbReference>
<evidence type="ECO:0000256" key="11">
    <source>
        <dbReference type="ARBA" id="ARBA00023146"/>
    </source>
</evidence>
<keyword evidence="6 12" id="KW-0479">Metal-binding</keyword>
<evidence type="ECO:0000256" key="1">
    <source>
        <dbReference type="ARBA" id="ARBA00004496"/>
    </source>
</evidence>
<dbReference type="RefSeq" id="WP_200522557.1">
    <property type="nucleotide sequence ID" value="NZ_JAEHNZ010000002.1"/>
</dbReference>
<feature type="binding site" evidence="12">
    <location>
        <position position="211"/>
    </location>
    <ligand>
        <name>Zn(2+)</name>
        <dbReference type="ChEBI" id="CHEBI:29105"/>
    </ligand>
</feature>
<evidence type="ECO:0000256" key="9">
    <source>
        <dbReference type="ARBA" id="ARBA00022840"/>
    </source>
</evidence>
<evidence type="ECO:0000256" key="4">
    <source>
        <dbReference type="ARBA" id="ARBA00022490"/>
    </source>
</evidence>
<feature type="short sequence motif" description="'KMSKS' region" evidence="12">
    <location>
        <begin position="283"/>
        <end position="287"/>
    </location>
</feature>
<dbReference type="CDD" id="cd00672">
    <property type="entry name" value="CysRS_core"/>
    <property type="match status" value="1"/>
</dbReference>
<dbReference type="PRINTS" id="PR00983">
    <property type="entry name" value="TRNASYNTHCYS"/>
</dbReference>
<evidence type="ECO:0000256" key="7">
    <source>
        <dbReference type="ARBA" id="ARBA00022741"/>
    </source>
</evidence>
<keyword evidence="10 12" id="KW-0648">Protein biosynthesis</keyword>
<dbReference type="InterPro" id="IPR015803">
    <property type="entry name" value="Cys-tRNA-ligase"/>
</dbReference>
<protein>
    <recommendedName>
        <fullName evidence="12">Cysteine--tRNA ligase</fullName>
        <ecNumber evidence="12">6.1.1.16</ecNumber>
    </recommendedName>
    <alternativeName>
        <fullName evidence="12">Cysteinyl-tRNA synthetase</fullName>
        <shortName evidence="12">CysRS</shortName>
    </alternativeName>
</protein>
<keyword evidence="9 12" id="KW-0067">ATP-binding</keyword>
<keyword evidence="8 12" id="KW-0862">Zinc</keyword>
<dbReference type="Gene3D" id="3.40.50.620">
    <property type="entry name" value="HUPs"/>
    <property type="match status" value="1"/>
</dbReference>
<dbReference type="SUPFAM" id="SSF52374">
    <property type="entry name" value="Nucleotidylyl transferase"/>
    <property type="match status" value="1"/>
</dbReference>
<dbReference type="InterPro" id="IPR056411">
    <property type="entry name" value="CysS_C"/>
</dbReference>
<dbReference type="CDD" id="cd07963">
    <property type="entry name" value="Anticodon_Ia_Cys"/>
    <property type="match status" value="1"/>
</dbReference>
<dbReference type="PANTHER" id="PTHR10890:SF3">
    <property type="entry name" value="CYSTEINE--TRNA LIGASE, CYTOPLASMIC"/>
    <property type="match status" value="1"/>
</dbReference>
<evidence type="ECO:0000256" key="2">
    <source>
        <dbReference type="ARBA" id="ARBA00005594"/>
    </source>
</evidence>
<keyword evidence="4 12" id="KW-0963">Cytoplasm</keyword>
<dbReference type="GO" id="GO:0004817">
    <property type="term" value="F:cysteine-tRNA ligase activity"/>
    <property type="evidence" value="ECO:0007669"/>
    <property type="project" value="UniProtKB-EC"/>
</dbReference>